<evidence type="ECO:0000313" key="1">
    <source>
        <dbReference type="EMBL" id="KAL1867474.1"/>
    </source>
</evidence>
<feature type="non-terminal residue" evidence="1">
    <location>
        <position position="1"/>
    </location>
</feature>
<gene>
    <name evidence="1" type="ORF">Daus18300_006318</name>
</gene>
<accession>A0ABR3WUW8</accession>
<name>A0ABR3WUW8_9PEZI</name>
<protein>
    <submittedName>
        <fullName evidence="1">Uncharacterized protein</fullName>
    </submittedName>
</protein>
<evidence type="ECO:0000313" key="2">
    <source>
        <dbReference type="Proteomes" id="UP001583177"/>
    </source>
</evidence>
<dbReference type="Proteomes" id="UP001583177">
    <property type="component" value="Unassembled WGS sequence"/>
</dbReference>
<organism evidence="1 2">
    <name type="scientific">Diaporthe australafricana</name>
    <dbReference type="NCBI Taxonomy" id="127596"/>
    <lineage>
        <taxon>Eukaryota</taxon>
        <taxon>Fungi</taxon>
        <taxon>Dikarya</taxon>
        <taxon>Ascomycota</taxon>
        <taxon>Pezizomycotina</taxon>
        <taxon>Sordariomycetes</taxon>
        <taxon>Sordariomycetidae</taxon>
        <taxon>Diaporthales</taxon>
        <taxon>Diaporthaceae</taxon>
        <taxon>Diaporthe</taxon>
    </lineage>
</organism>
<reference evidence="1 2" key="1">
    <citation type="journal article" date="2024" name="IMA Fungus">
        <title>IMA Genome - F19 : A genome assembly and annotation guide to empower mycologists, including annotated draft genome sequences of Ceratocystis pirilliformis, Diaporthe australafricana, Fusarium ophioides, Paecilomyces lecythidis, and Sporothrix stenoceras.</title>
        <authorList>
            <person name="Aylward J."/>
            <person name="Wilson A.M."/>
            <person name="Visagie C.M."/>
            <person name="Spraker J."/>
            <person name="Barnes I."/>
            <person name="Buitendag C."/>
            <person name="Ceriani C."/>
            <person name="Del Mar Angel L."/>
            <person name="du Plessis D."/>
            <person name="Fuchs T."/>
            <person name="Gasser K."/>
            <person name="Kramer D."/>
            <person name="Li W."/>
            <person name="Munsamy K."/>
            <person name="Piso A."/>
            <person name="Price J.L."/>
            <person name="Sonnekus B."/>
            <person name="Thomas C."/>
            <person name="van der Nest A."/>
            <person name="van Dijk A."/>
            <person name="van Heerden A."/>
            <person name="van Vuuren N."/>
            <person name="Yilmaz N."/>
            <person name="Duong T.A."/>
            <person name="van der Merwe N.A."/>
            <person name="Wingfield M.J."/>
            <person name="Wingfield B.D."/>
        </authorList>
    </citation>
    <scope>NUCLEOTIDE SEQUENCE [LARGE SCALE GENOMIC DNA]</scope>
    <source>
        <strain evidence="1 2">CMW 18300</strain>
    </source>
</reference>
<keyword evidence="2" id="KW-1185">Reference proteome</keyword>
<proteinExistence type="predicted"/>
<dbReference type="EMBL" id="JAWRVE010000050">
    <property type="protein sequence ID" value="KAL1867474.1"/>
    <property type="molecule type" value="Genomic_DNA"/>
</dbReference>
<sequence>DPYEGVLVLIDSEECHLDKYKDVAWNLRVPVSLSTESQLHSSLGVLASLPPEAYFAAGAATWRAYGRGCSQRLWVWGRWSTSVSQQGEFPQVLSVSALACNESVETVEVEALLFGPDLSIKPSQPPIPHQSSTKTAVQSWFDSAQIINFRYDIYYALSSLSTNMTDRLFDTFFTLLTTSRYAVPLEMLGNQSHASTVAEAIKFQHNIIVAQSTAANLGRIQEDAQGMRNWGYEMVPGTNDTSSYKVTSSVPSDRPRVIQNDFSTRVLQGYLSEPSSTLW</sequence>
<comment type="caution">
    <text evidence="1">The sequence shown here is derived from an EMBL/GenBank/DDBJ whole genome shotgun (WGS) entry which is preliminary data.</text>
</comment>